<dbReference type="Pfam" id="PF10978">
    <property type="entry name" value="DUF2785"/>
    <property type="match status" value="1"/>
</dbReference>
<evidence type="ECO:0000313" key="1">
    <source>
        <dbReference type="EMBL" id="QYN53361.1"/>
    </source>
</evidence>
<organism evidence="1 2">
    <name type="scientific">Lactobacillus panisapium</name>
    <dbReference type="NCBI Taxonomy" id="2012495"/>
    <lineage>
        <taxon>Bacteria</taxon>
        <taxon>Bacillati</taxon>
        <taxon>Bacillota</taxon>
        <taxon>Bacilli</taxon>
        <taxon>Lactobacillales</taxon>
        <taxon>Lactobacillaceae</taxon>
        <taxon>Lactobacillus</taxon>
    </lineage>
</organism>
<dbReference type="InterPro" id="IPR021247">
    <property type="entry name" value="DUF2785"/>
</dbReference>
<keyword evidence="2" id="KW-1185">Reference proteome</keyword>
<accession>A0ABX8W6G2</accession>
<evidence type="ECO:0000313" key="2">
    <source>
        <dbReference type="Proteomes" id="UP000826550"/>
    </source>
</evidence>
<gene>
    <name evidence="1" type="ORF">GYM71_07980</name>
</gene>
<dbReference type="Proteomes" id="UP000826550">
    <property type="component" value="Chromosome"/>
</dbReference>
<dbReference type="EMBL" id="CP048268">
    <property type="protein sequence ID" value="QYN53361.1"/>
    <property type="molecule type" value="Genomic_DNA"/>
</dbReference>
<proteinExistence type="predicted"/>
<protein>
    <submittedName>
        <fullName evidence="1">DUF2785 domain-containing protein</fullName>
    </submittedName>
</protein>
<dbReference type="RefSeq" id="WP_220220064.1">
    <property type="nucleotide sequence ID" value="NZ_CP048268.1"/>
</dbReference>
<reference evidence="1 2" key="1">
    <citation type="submission" date="2020-01" db="EMBL/GenBank/DDBJ databases">
        <title>Vast differences in strain-level diversity in the gut microbiota of two closely related honey bee species.</title>
        <authorList>
            <person name="Ellegaard K.M."/>
            <person name="Suenami S."/>
            <person name="Miyazaki R."/>
            <person name="Engel P."/>
        </authorList>
    </citation>
    <scope>NUCLEOTIDE SEQUENCE [LARGE SCALE GENOMIC DNA]</scope>
    <source>
        <strain evidence="1 2">ESL0416</strain>
    </source>
</reference>
<sequence>MKHSLEKLVRCPEGELKFTDNQVQLLLGNIGNLDPVIRDDLVYTLFARGFLERAFTHEQEQTIINTFITKKKLFKDIAKPQNDNVFLRSFSALLGSVILETDQETEILTNEQRKQLFAWSIDYLLREKDYRGYVEGKGWAHSIAHGSDFLGAALSHPKFLKQEQSRVMQIIPTIFKTMDAPFVDDEEQCLAFAFYQGVKTDKIALSSFIELINQSDVARYQELQKDDLLSWHKLSTWLRLLQNWYFFFDATKDLQVILKEKITKYYTEMGYE</sequence>
<name>A0ABX8W6G2_9LACO</name>